<dbReference type="PROSITE" id="PS50113">
    <property type="entry name" value="PAC"/>
    <property type="match status" value="1"/>
</dbReference>
<evidence type="ECO:0000259" key="1">
    <source>
        <dbReference type="PROSITE" id="PS50112"/>
    </source>
</evidence>
<dbReference type="PROSITE" id="PS50887">
    <property type="entry name" value="GGDEF"/>
    <property type="match status" value="1"/>
</dbReference>
<dbReference type="InterPro" id="IPR043128">
    <property type="entry name" value="Rev_trsase/Diguanyl_cyclase"/>
</dbReference>
<evidence type="ECO:0000259" key="3">
    <source>
        <dbReference type="PROSITE" id="PS50887"/>
    </source>
</evidence>
<dbReference type="InterPro" id="IPR052155">
    <property type="entry name" value="Biofilm_reg_signaling"/>
</dbReference>
<dbReference type="InterPro" id="IPR035965">
    <property type="entry name" value="PAS-like_dom_sf"/>
</dbReference>
<dbReference type="InterPro" id="IPR000160">
    <property type="entry name" value="GGDEF_dom"/>
</dbReference>
<dbReference type="InterPro" id="IPR013656">
    <property type="entry name" value="PAS_4"/>
</dbReference>
<gene>
    <name evidence="4" type="ORF">UFOPK3317_00673</name>
</gene>
<dbReference type="Pfam" id="PF08448">
    <property type="entry name" value="PAS_4"/>
    <property type="match status" value="1"/>
</dbReference>
<dbReference type="CDD" id="cd00130">
    <property type="entry name" value="PAS"/>
    <property type="match status" value="3"/>
</dbReference>
<dbReference type="InterPro" id="IPR013767">
    <property type="entry name" value="PAS_fold"/>
</dbReference>
<dbReference type="Gene3D" id="3.30.450.20">
    <property type="entry name" value="PAS domain"/>
    <property type="match status" value="2"/>
</dbReference>
<dbReference type="PROSITE" id="PS50112">
    <property type="entry name" value="PAS"/>
    <property type="match status" value="1"/>
</dbReference>
<dbReference type="SMART" id="SM00267">
    <property type="entry name" value="GGDEF"/>
    <property type="match status" value="1"/>
</dbReference>
<dbReference type="Pfam" id="PF00990">
    <property type="entry name" value="GGDEF"/>
    <property type="match status" value="1"/>
</dbReference>
<dbReference type="InterPro" id="IPR029787">
    <property type="entry name" value="Nucleotide_cyclase"/>
</dbReference>
<dbReference type="InterPro" id="IPR001610">
    <property type="entry name" value="PAC"/>
</dbReference>
<feature type="domain" description="GGDEF" evidence="3">
    <location>
        <begin position="399"/>
        <end position="531"/>
    </location>
</feature>
<name>A0A6J7DAX9_9ZZZZ</name>
<dbReference type="GO" id="GO:0006355">
    <property type="term" value="P:regulation of DNA-templated transcription"/>
    <property type="evidence" value="ECO:0007669"/>
    <property type="project" value="InterPro"/>
</dbReference>
<dbReference type="NCBIfam" id="TIGR00229">
    <property type="entry name" value="sensory_box"/>
    <property type="match status" value="2"/>
</dbReference>
<proteinExistence type="predicted"/>
<evidence type="ECO:0000313" key="4">
    <source>
        <dbReference type="EMBL" id="CAB4866398.1"/>
    </source>
</evidence>
<feature type="domain" description="PAC" evidence="2">
    <location>
        <begin position="316"/>
        <end position="368"/>
    </location>
</feature>
<dbReference type="NCBIfam" id="TIGR00254">
    <property type="entry name" value="GGDEF"/>
    <property type="match status" value="1"/>
</dbReference>
<dbReference type="CDD" id="cd01949">
    <property type="entry name" value="GGDEF"/>
    <property type="match status" value="1"/>
</dbReference>
<dbReference type="InterPro" id="IPR000700">
    <property type="entry name" value="PAS-assoc_C"/>
</dbReference>
<dbReference type="SUPFAM" id="SSF55785">
    <property type="entry name" value="PYP-like sensor domain (PAS domain)"/>
    <property type="match status" value="3"/>
</dbReference>
<reference evidence="4" key="1">
    <citation type="submission" date="2020-05" db="EMBL/GenBank/DDBJ databases">
        <authorList>
            <person name="Chiriac C."/>
            <person name="Salcher M."/>
            <person name="Ghai R."/>
            <person name="Kavagutti S V."/>
        </authorList>
    </citation>
    <scope>NUCLEOTIDE SEQUENCE</scope>
</reference>
<dbReference type="InterPro" id="IPR013655">
    <property type="entry name" value="PAS_fold_3"/>
</dbReference>
<dbReference type="EMBL" id="CAFBLK010000096">
    <property type="protein sequence ID" value="CAB4866398.1"/>
    <property type="molecule type" value="Genomic_DNA"/>
</dbReference>
<dbReference type="InterPro" id="IPR000014">
    <property type="entry name" value="PAS"/>
</dbReference>
<organism evidence="4">
    <name type="scientific">freshwater metagenome</name>
    <dbReference type="NCBI Taxonomy" id="449393"/>
    <lineage>
        <taxon>unclassified sequences</taxon>
        <taxon>metagenomes</taxon>
        <taxon>ecological metagenomes</taxon>
    </lineage>
</organism>
<dbReference type="Pfam" id="PF00989">
    <property type="entry name" value="PAS"/>
    <property type="match status" value="1"/>
</dbReference>
<dbReference type="PANTHER" id="PTHR44757">
    <property type="entry name" value="DIGUANYLATE CYCLASE DGCP"/>
    <property type="match status" value="1"/>
</dbReference>
<dbReference type="SUPFAM" id="SSF55073">
    <property type="entry name" value="Nucleotide cyclase"/>
    <property type="match status" value="1"/>
</dbReference>
<dbReference type="SMART" id="SM00086">
    <property type="entry name" value="PAC"/>
    <property type="match status" value="2"/>
</dbReference>
<dbReference type="Gene3D" id="3.30.70.270">
    <property type="match status" value="1"/>
</dbReference>
<dbReference type="Pfam" id="PF08447">
    <property type="entry name" value="PAS_3"/>
    <property type="match status" value="1"/>
</dbReference>
<accession>A0A6J7DAX9</accession>
<dbReference type="AlphaFoldDB" id="A0A6J7DAX9"/>
<evidence type="ECO:0000259" key="2">
    <source>
        <dbReference type="PROSITE" id="PS50113"/>
    </source>
</evidence>
<protein>
    <submittedName>
        <fullName evidence="4">Unannotated protein</fullName>
    </submittedName>
</protein>
<dbReference type="PANTHER" id="PTHR44757:SF2">
    <property type="entry name" value="BIOFILM ARCHITECTURE MAINTENANCE PROTEIN MBAA"/>
    <property type="match status" value="1"/>
</dbReference>
<sequence>MDNEEERADDARLVVEPSGKIREADDSAERLFGRSNLIGTPLLEHLHPTDRRIVASILTTPQQHGARVVRLIDQGLGSQVAELHVSYDAWDPIKGSINVSLRGLSTFVAPSRTAYNTARLEKLFLASTDIITVLMPDGEWNASPAGTRILGHQPGYEPEGGLLSLVHPDDLERAAVALSEVAGGVRTQREAVRVRVRAADGEYMHFDCSGQDLTHDPDVGGIVIVARDVTGEQRAEDERADAEARYRATFERSPLGIAMIGLDGLVIEANDSLCRMVGRDQDALVGKTVDDIVHPSDRVPLSEHLANQQTGALMRASETIRLVHEDGHTVWALTDTSVIEHADGSPAYHVALVADITDRKRLEARLEHQAFHDSLTGLPNRARLGELLDNAWRDRSDDSHLAVLFVDLDNFKSVNDERDHDAGDELLTIVARRLRAAVRGGDGVCRYGGDEFVIVCQEVESSDVAIQLADRIRTSLSRPYLLSSGEVKIGASLGVAIASTHETPAELLRTADRAAGQAKEQGRNRVVSADKPL</sequence>
<dbReference type="SMART" id="SM00091">
    <property type="entry name" value="PAS"/>
    <property type="match status" value="3"/>
</dbReference>
<feature type="domain" description="PAS" evidence="1">
    <location>
        <begin position="242"/>
        <end position="312"/>
    </location>
</feature>